<reference evidence="18 19" key="1">
    <citation type="submission" date="2016-07" db="EMBL/GenBank/DDBJ databases">
        <title>Pervasive Adenine N6-methylation of Active Genes in Fungi.</title>
        <authorList>
            <consortium name="DOE Joint Genome Institute"/>
            <person name="Mondo S.J."/>
            <person name="Dannebaum R.O."/>
            <person name="Kuo R.C."/>
            <person name="Labutti K."/>
            <person name="Haridas S."/>
            <person name="Kuo A."/>
            <person name="Salamov A."/>
            <person name="Ahrendt S.R."/>
            <person name="Lipzen A."/>
            <person name="Sullivan W."/>
            <person name="Andreopoulos W.B."/>
            <person name="Clum A."/>
            <person name="Lindquist E."/>
            <person name="Daum C."/>
            <person name="Ramamoorthy G.K."/>
            <person name="Gryganskyi A."/>
            <person name="Culley D."/>
            <person name="Magnuson J.K."/>
            <person name="James T.Y."/>
            <person name="O'Malley M.A."/>
            <person name="Stajich J.E."/>
            <person name="Spatafora J.W."/>
            <person name="Visel A."/>
            <person name="Grigoriev I.V."/>
        </authorList>
    </citation>
    <scope>NUCLEOTIDE SEQUENCE [LARGE SCALE GENOMIC DNA]</scope>
    <source>
        <strain evidence="18 19">CBS 931.73</strain>
    </source>
</reference>
<feature type="compositionally biased region" description="Polar residues" evidence="15">
    <location>
        <begin position="97"/>
        <end position="115"/>
    </location>
</feature>
<feature type="compositionally biased region" description="Low complexity" evidence="15">
    <location>
        <begin position="83"/>
        <end position="96"/>
    </location>
</feature>
<evidence type="ECO:0000256" key="10">
    <source>
        <dbReference type="ARBA" id="ARBA00022837"/>
    </source>
</evidence>
<keyword evidence="9" id="KW-0967">Endosome</keyword>
<evidence type="ECO:0000256" key="2">
    <source>
        <dbReference type="ARBA" id="ARBA00004134"/>
    </source>
</evidence>
<name>A0A1Y1Y2M2_9FUNG</name>
<dbReference type="EMBL" id="MCFE01000299">
    <property type="protein sequence ID" value="ORX91956.1"/>
    <property type="molecule type" value="Genomic_DNA"/>
</dbReference>
<dbReference type="STRING" id="1314790.A0A1Y1Y2M2"/>
<dbReference type="PANTHER" id="PTHR11216">
    <property type="entry name" value="EH DOMAIN"/>
    <property type="match status" value="1"/>
</dbReference>
<feature type="region of interest" description="Disordered" evidence="15">
    <location>
        <begin position="83"/>
        <end position="115"/>
    </location>
</feature>
<evidence type="ECO:0000256" key="14">
    <source>
        <dbReference type="ARBA" id="ARBA00029684"/>
    </source>
</evidence>
<dbReference type="OrthoDB" id="1716625at2759"/>
<sequence length="411" mass="46520">MNFLPGEREKFTENFFSLNPVNGLLSGDQARNVFLESGLDVSVLERIWDLADMDKDGAMTLDEFVVAMKLIYESINGQPLPTSVPSSLLSPHSQPSGNSYPGYQNNTTSSPHQYSMGNQGAESFNWNLPLSDKFAYENTFTKYTVDGQYVLGSNLDELFQSFNLSNDEIYNAWQLVDLKSEQRLKREQFNMFLHIINNLRKGVPLPRQCPQKIIDSFNLDGKNASRSLFDAPAQSASRTKPLDAGRVGSTPAKIAKNAVLAESYLTRVGASSAIGRSSTFTSGSKYKVSDEEEKLQKELADLERSIERKKQEVEEESKYAPKPKSTKVREQLEELYQFKQLELANRKEQAENAGASSDQHTQQQQDRRVVDALKLNLKNLRNQKQSLESHIRSKEEELEKLQQEIEKQKST</sequence>
<gene>
    <name evidence="18" type="ORF">K493DRAFT_303690</name>
</gene>
<organism evidence="18 19">
    <name type="scientific">Basidiobolus meristosporus CBS 931.73</name>
    <dbReference type="NCBI Taxonomy" id="1314790"/>
    <lineage>
        <taxon>Eukaryota</taxon>
        <taxon>Fungi</taxon>
        <taxon>Fungi incertae sedis</taxon>
        <taxon>Zoopagomycota</taxon>
        <taxon>Entomophthoromycotina</taxon>
        <taxon>Basidiobolomycetes</taxon>
        <taxon>Basidiobolales</taxon>
        <taxon>Basidiobolaceae</taxon>
        <taxon>Basidiobolus</taxon>
    </lineage>
</organism>
<evidence type="ECO:0000256" key="13">
    <source>
        <dbReference type="ARBA" id="ARBA00023212"/>
    </source>
</evidence>
<feature type="domain" description="EF-hand" evidence="17">
    <location>
        <begin position="39"/>
        <end position="74"/>
    </location>
</feature>
<dbReference type="InterPro" id="IPR002048">
    <property type="entry name" value="EF_hand_dom"/>
</dbReference>
<dbReference type="FunCoup" id="A0A1Y1Y2M2">
    <property type="interactions" value="28"/>
</dbReference>
<dbReference type="GO" id="GO:0010008">
    <property type="term" value="C:endosome membrane"/>
    <property type="evidence" value="ECO:0007669"/>
    <property type="project" value="UniProtKB-SubCell"/>
</dbReference>
<dbReference type="GO" id="GO:0005509">
    <property type="term" value="F:calcium ion binding"/>
    <property type="evidence" value="ECO:0007669"/>
    <property type="project" value="InterPro"/>
</dbReference>
<dbReference type="InterPro" id="IPR018247">
    <property type="entry name" value="EF_Hand_1_Ca_BS"/>
</dbReference>
<evidence type="ECO:0000313" key="19">
    <source>
        <dbReference type="Proteomes" id="UP000193498"/>
    </source>
</evidence>
<evidence type="ECO:0000256" key="15">
    <source>
        <dbReference type="SAM" id="MobiDB-lite"/>
    </source>
</evidence>
<dbReference type="CDD" id="cd00052">
    <property type="entry name" value="EH"/>
    <property type="match status" value="1"/>
</dbReference>
<feature type="domain" description="EH" evidence="16">
    <location>
        <begin position="7"/>
        <end position="95"/>
    </location>
</feature>
<dbReference type="PROSITE" id="PS50222">
    <property type="entry name" value="EF_HAND_2"/>
    <property type="match status" value="1"/>
</dbReference>
<keyword evidence="6" id="KW-0963">Cytoplasm</keyword>
<dbReference type="Pfam" id="PF12761">
    <property type="entry name" value="End3"/>
    <property type="match status" value="1"/>
</dbReference>
<accession>A0A1Y1Y2M2</accession>
<dbReference type="PROSITE" id="PS00018">
    <property type="entry name" value="EF_HAND_1"/>
    <property type="match status" value="1"/>
</dbReference>
<feature type="compositionally biased region" description="Polar residues" evidence="15">
    <location>
        <begin position="354"/>
        <end position="364"/>
    </location>
</feature>
<keyword evidence="12" id="KW-0472">Membrane</keyword>
<comment type="caution">
    <text evidence="18">The sequence shown here is derived from an EMBL/GenBank/DDBJ whole genome shotgun (WGS) entry which is preliminary data.</text>
</comment>
<comment type="subcellular location">
    <subcellularLocation>
        <location evidence="3">Cell membrane</location>
        <topology evidence="3">Peripheral membrane protein</topology>
        <orientation evidence="3">Cytoplasmic side</orientation>
    </subcellularLocation>
    <subcellularLocation>
        <location evidence="2">Cytoplasm</location>
        <location evidence="2">Cytoskeleton</location>
        <location evidence="2">Actin patch</location>
    </subcellularLocation>
    <subcellularLocation>
        <location evidence="1">Endosome membrane</location>
        <topology evidence="1">Peripheral membrane protein</topology>
        <orientation evidence="1">Cytoplasmic side</orientation>
    </subcellularLocation>
</comment>
<dbReference type="GO" id="GO:0007015">
    <property type="term" value="P:actin filament organization"/>
    <property type="evidence" value="ECO:0007669"/>
    <property type="project" value="InterPro"/>
</dbReference>
<evidence type="ECO:0000256" key="12">
    <source>
        <dbReference type="ARBA" id="ARBA00023136"/>
    </source>
</evidence>
<dbReference type="GO" id="GO:0006897">
    <property type="term" value="P:endocytosis"/>
    <property type="evidence" value="ECO:0007669"/>
    <property type="project" value="UniProtKB-KW"/>
</dbReference>
<dbReference type="GO" id="GO:0005886">
    <property type="term" value="C:plasma membrane"/>
    <property type="evidence" value="ECO:0007669"/>
    <property type="project" value="UniProtKB-SubCell"/>
</dbReference>
<feature type="region of interest" description="Disordered" evidence="15">
    <location>
        <begin position="346"/>
        <end position="369"/>
    </location>
</feature>
<evidence type="ECO:0000256" key="3">
    <source>
        <dbReference type="ARBA" id="ARBA00004413"/>
    </source>
</evidence>
<keyword evidence="7" id="KW-0254">Endocytosis</keyword>
<evidence type="ECO:0000259" key="16">
    <source>
        <dbReference type="PROSITE" id="PS50031"/>
    </source>
</evidence>
<dbReference type="AlphaFoldDB" id="A0A1Y1Y2M2"/>
<evidence type="ECO:0000256" key="4">
    <source>
        <dbReference type="ARBA" id="ARBA00009909"/>
    </source>
</evidence>
<evidence type="ECO:0000256" key="11">
    <source>
        <dbReference type="ARBA" id="ARBA00023054"/>
    </source>
</evidence>
<dbReference type="GO" id="GO:0016197">
    <property type="term" value="P:endosomal transport"/>
    <property type="evidence" value="ECO:0007669"/>
    <property type="project" value="TreeGrafter"/>
</dbReference>
<dbReference type="SUPFAM" id="SSF47473">
    <property type="entry name" value="EF-hand"/>
    <property type="match status" value="2"/>
</dbReference>
<dbReference type="GO" id="GO:0030479">
    <property type="term" value="C:actin cortical patch"/>
    <property type="evidence" value="ECO:0007669"/>
    <property type="project" value="UniProtKB-SubCell"/>
</dbReference>
<comment type="similarity">
    <text evidence="4">Belongs to the END3 family.</text>
</comment>
<keyword evidence="13" id="KW-0206">Cytoskeleton</keyword>
<evidence type="ECO:0000256" key="8">
    <source>
        <dbReference type="ARBA" id="ARBA00022737"/>
    </source>
</evidence>
<evidence type="ECO:0000313" key="18">
    <source>
        <dbReference type="EMBL" id="ORX91956.1"/>
    </source>
</evidence>
<keyword evidence="10" id="KW-0106">Calcium</keyword>
<dbReference type="SMART" id="SM00027">
    <property type="entry name" value="EH"/>
    <property type="match status" value="2"/>
</dbReference>
<dbReference type="Pfam" id="PF12763">
    <property type="entry name" value="EH"/>
    <property type="match status" value="2"/>
</dbReference>
<evidence type="ECO:0000259" key="17">
    <source>
        <dbReference type="PROSITE" id="PS50222"/>
    </source>
</evidence>
<dbReference type="InterPro" id="IPR011992">
    <property type="entry name" value="EF-hand-dom_pair"/>
</dbReference>
<dbReference type="Gene3D" id="1.10.238.10">
    <property type="entry name" value="EF-hand"/>
    <property type="match status" value="2"/>
</dbReference>
<proteinExistence type="inferred from homology"/>
<feature type="domain" description="EH" evidence="16">
    <location>
        <begin position="132"/>
        <end position="220"/>
    </location>
</feature>
<keyword evidence="19" id="KW-1185">Reference proteome</keyword>
<evidence type="ECO:0000256" key="7">
    <source>
        <dbReference type="ARBA" id="ARBA00022583"/>
    </source>
</evidence>
<keyword evidence="8" id="KW-0677">Repeat</keyword>
<protein>
    <recommendedName>
        <fullName evidence="14">Endocytosis protein 3</fullName>
    </recommendedName>
</protein>
<evidence type="ECO:0000256" key="9">
    <source>
        <dbReference type="ARBA" id="ARBA00022753"/>
    </source>
</evidence>
<keyword evidence="11" id="KW-0175">Coiled coil</keyword>
<evidence type="ECO:0000256" key="6">
    <source>
        <dbReference type="ARBA" id="ARBA00022490"/>
    </source>
</evidence>
<dbReference type="InterPro" id="IPR000261">
    <property type="entry name" value="EH_dom"/>
</dbReference>
<keyword evidence="5" id="KW-1003">Cell membrane</keyword>
<dbReference type="InterPro" id="IPR025604">
    <property type="entry name" value="End3"/>
</dbReference>
<feature type="region of interest" description="Disordered" evidence="15">
    <location>
        <begin position="229"/>
        <end position="248"/>
    </location>
</feature>
<evidence type="ECO:0000256" key="1">
    <source>
        <dbReference type="ARBA" id="ARBA00004125"/>
    </source>
</evidence>
<evidence type="ECO:0000256" key="5">
    <source>
        <dbReference type="ARBA" id="ARBA00022475"/>
    </source>
</evidence>
<dbReference type="SMART" id="SM00054">
    <property type="entry name" value="EFh"/>
    <property type="match status" value="1"/>
</dbReference>
<dbReference type="InParanoid" id="A0A1Y1Y2M2"/>
<dbReference type="PROSITE" id="PS50031">
    <property type="entry name" value="EH"/>
    <property type="match status" value="2"/>
</dbReference>
<dbReference type="PANTHER" id="PTHR11216:SF170">
    <property type="entry name" value="DYNAMIN ASSOCIATED PROTEIN 160, ISOFORM D"/>
    <property type="match status" value="1"/>
</dbReference>
<dbReference type="Proteomes" id="UP000193498">
    <property type="component" value="Unassembled WGS sequence"/>
</dbReference>